<feature type="compositionally biased region" description="Basic and acidic residues" evidence="4">
    <location>
        <begin position="650"/>
        <end position="663"/>
    </location>
</feature>
<accession>A0A444XYW3</accession>
<comment type="similarity">
    <text evidence="1">Belongs to the peptidase C48 family.</text>
</comment>
<sequence length="953" mass="106564">MATQLAESLGEIGDQVFPDDILMEIFTRTDPKTAVTCRAASTTWRVRLSSDKFRRDNTIANIGKHQKVLLQMGDQETYCSRVCFCLVDCLDGGRVPAPMPKQLGHRGWWSVIGSDYGMICVRYSRAGFDTGLMVWNPLVRVARQLDDPADTLWKQAVIGYTFGYRAGAENYYVVHISKRHLRNRFLHCNIFNSADGFWKHKYINDLRLSHLGASSVFHLGKALWVNWGGRDATVATHVVVLDAVTFRLSKIRINRSSIQHVQAMRVLHGIPHLIGYERSPHVGLSTIWCKIDLESMCVVPYIKLGVAGQYGVPWNPVTIMGDRMITVREDIHRRAATGANSTSVTEISLDQIDFASRHRVTAFKGEWPNDTDLMQWQSSYSKKGVCRPNFLTGQQLADSILFTNQAIAKTLPSPPTTNADQPIGRRRPILQLTMAEHGTPAASNNVNDDTAQICYDFPLKNTQCRMDRVEAEMMTIRLLVGGLREPITEAQKGPANKVNATSDGNRIEKQRIPVANREYMNNPMSRASIPNRRQLMLPGAMRKRLHQSLTKSSGGDVDMSVYDDDEDQKRAMYPKMCRSNTHGLEHGAKGGKATFFFTRLKEKVYGGNRGTISPQRSNNADNPTGRNGLQPTQNRKDSFPFNTMMSSDESSSKPESSHGRTADTYKQIPRRPPSNLTKKGTNTTNAWPISQHEMDIYNGVDHDHGCIGGRNRWRSPSSGVADVMEGVHPEILAQRYGNDHMHPTEDLRLVYMPVLEEDSEKYWFLAVVDLSERQVFQFDTNATKESKARRRRVIQCMLTALDGIVATDGYKNSHSKSAPEFASLDIMAAPGVPKNSSSTDSGIWVMQWMAMGRRFTHAVLPILDEEKIRIKMAIALLTGRCNEKSGPLLAKAAEAAKTGEPCLRDHASSLRMIGRVIATMHQVFRVFRASVGGGVDIGGARSFALDEEESSFE</sequence>
<comment type="caution">
    <text evidence="6">The sequence shown here is derived from an EMBL/GenBank/DDBJ whole genome shotgun (WGS) entry which is preliminary data.</text>
</comment>
<keyword evidence="7" id="KW-1185">Reference proteome</keyword>
<dbReference type="AlphaFoldDB" id="A0A444XYW3"/>
<dbReference type="SMART" id="SM00256">
    <property type="entry name" value="FBOX"/>
    <property type="match status" value="1"/>
</dbReference>
<feature type="region of interest" description="Disordered" evidence="4">
    <location>
        <begin position="606"/>
        <end position="685"/>
    </location>
</feature>
<dbReference type="InterPro" id="IPR001810">
    <property type="entry name" value="F-box_dom"/>
</dbReference>
<feature type="compositionally biased region" description="Polar residues" evidence="4">
    <location>
        <begin position="674"/>
        <end position="685"/>
    </location>
</feature>
<evidence type="ECO:0000256" key="3">
    <source>
        <dbReference type="ARBA" id="ARBA00022801"/>
    </source>
</evidence>
<evidence type="ECO:0000256" key="4">
    <source>
        <dbReference type="SAM" id="MobiDB-lite"/>
    </source>
</evidence>
<dbReference type="Pfam" id="PF00646">
    <property type="entry name" value="F-box"/>
    <property type="match status" value="1"/>
</dbReference>
<dbReference type="Proteomes" id="UP000289738">
    <property type="component" value="Chromosome B08"/>
</dbReference>
<proteinExistence type="inferred from homology"/>
<feature type="domain" description="F-box" evidence="5">
    <location>
        <begin position="17"/>
        <end position="57"/>
    </location>
</feature>
<dbReference type="PANTHER" id="PTHR31672">
    <property type="entry name" value="BNACNNG10540D PROTEIN"/>
    <property type="match status" value="1"/>
</dbReference>
<evidence type="ECO:0000313" key="6">
    <source>
        <dbReference type="EMBL" id="RYQ94860.1"/>
    </source>
</evidence>
<dbReference type="SUPFAM" id="SSF54001">
    <property type="entry name" value="Cysteine proteinases"/>
    <property type="match status" value="1"/>
</dbReference>
<evidence type="ECO:0000256" key="1">
    <source>
        <dbReference type="ARBA" id="ARBA00005234"/>
    </source>
</evidence>
<evidence type="ECO:0000313" key="7">
    <source>
        <dbReference type="Proteomes" id="UP000289738"/>
    </source>
</evidence>
<keyword evidence="2" id="KW-0645">Protease</keyword>
<feature type="compositionally biased region" description="Polar residues" evidence="4">
    <location>
        <begin position="610"/>
        <end position="633"/>
    </location>
</feature>
<dbReference type="InterPro" id="IPR036047">
    <property type="entry name" value="F-box-like_dom_sf"/>
</dbReference>
<protein>
    <recommendedName>
        <fullName evidence="5">F-box domain-containing protein</fullName>
    </recommendedName>
</protein>
<keyword evidence="3" id="KW-0378">Hydrolase</keyword>
<dbReference type="Pfam" id="PF02902">
    <property type="entry name" value="Peptidase_C48"/>
    <property type="match status" value="1"/>
</dbReference>
<dbReference type="SUPFAM" id="SSF81383">
    <property type="entry name" value="F-box domain"/>
    <property type="match status" value="1"/>
</dbReference>
<dbReference type="InterPro" id="IPR038765">
    <property type="entry name" value="Papain-like_cys_pep_sf"/>
</dbReference>
<gene>
    <name evidence="6" type="ORF">Ahy_B08g089813</name>
</gene>
<dbReference type="InterPro" id="IPR050796">
    <property type="entry name" value="SCF_F-box_component"/>
</dbReference>
<dbReference type="GO" id="GO:0006508">
    <property type="term" value="P:proteolysis"/>
    <property type="evidence" value="ECO:0007669"/>
    <property type="project" value="UniProtKB-KW"/>
</dbReference>
<dbReference type="InterPro" id="IPR003653">
    <property type="entry name" value="Peptidase_C48_C"/>
</dbReference>
<evidence type="ECO:0000256" key="2">
    <source>
        <dbReference type="ARBA" id="ARBA00022670"/>
    </source>
</evidence>
<name>A0A444XYW3_ARAHY</name>
<reference evidence="6 7" key="1">
    <citation type="submission" date="2019-01" db="EMBL/GenBank/DDBJ databases">
        <title>Sequencing of cultivated peanut Arachis hypogaea provides insights into genome evolution and oil improvement.</title>
        <authorList>
            <person name="Chen X."/>
        </authorList>
    </citation>
    <scope>NUCLEOTIDE SEQUENCE [LARGE SCALE GENOMIC DNA]</scope>
    <source>
        <strain evidence="7">cv. Fuhuasheng</strain>
        <tissue evidence="6">Leaves</tissue>
    </source>
</reference>
<dbReference type="GO" id="GO:0008234">
    <property type="term" value="F:cysteine-type peptidase activity"/>
    <property type="evidence" value="ECO:0007669"/>
    <property type="project" value="InterPro"/>
</dbReference>
<dbReference type="Gene3D" id="3.40.395.10">
    <property type="entry name" value="Adenoviral Proteinase, Chain A"/>
    <property type="match status" value="1"/>
</dbReference>
<dbReference type="EMBL" id="SDMP01000018">
    <property type="protein sequence ID" value="RYQ94860.1"/>
    <property type="molecule type" value="Genomic_DNA"/>
</dbReference>
<evidence type="ECO:0000259" key="5">
    <source>
        <dbReference type="SMART" id="SM00256"/>
    </source>
</evidence>
<organism evidence="6 7">
    <name type="scientific">Arachis hypogaea</name>
    <name type="common">Peanut</name>
    <dbReference type="NCBI Taxonomy" id="3818"/>
    <lineage>
        <taxon>Eukaryota</taxon>
        <taxon>Viridiplantae</taxon>
        <taxon>Streptophyta</taxon>
        <taxon>Embryophyta</taxon>
        <taxon>Tracheophyta</taxon>
        <taxon>Spermatophyta</taxon>
        <taxon>Magnoliopsida</taxon>
        <taxon>eudicotyledons</taxon>
        <taxon>Gunneridae</taxon>
        <taxon>Pentapetalae</taxon>
        <taxon>rosids</taxon>
        <taxon>fabids</taxon>
        <taxon>Fabales</taxon>
        <taxon>Fabaceae</taxon>
        <taxon>Papilionoideae</taxon>
        <taxon>50 kb inversion clade</taxon>
        <taxon>dalbergioids sensu lato</taxon>
        <taxon>Dalbergieae</taxon>
        <taxon>Pterocarpus clade</taxon>
        <taxon>Arachis</taxon>
    </lineage>
</organism>
<dbReference type="PANTHER" id="PTHR31672:SF13">
    <property type="entry name" value="F-BOX PROTEIN CPR30-LIKE"/>
    <property type="match status" value="1"/>
</dbReference>